<keyword evidence="2" id="KW-1185">Reference proteome</keyword>
<gene>
    <name evidence="1" type="ordered locus">Cyan10605_1186</name>
</gene>
<protein>
    <submittedName>
        <fullName evidence="1">Uncharacterized protein</fullName>
    </submittedName>
</protein>
<dbReference type="Proteomes" id="UP000010480">
    <property type="component" value="Chromosome"/>
</dbReference>
<proteinExistence type="predicted"/>
<dbReference type="HOGENOM" id="CLU_2286853_0_0_3"/>
<dbReference type="OrthoDB" id="9798416at2"/>
<dbReference type="KEGG" id="can:Cyan10605_1186"/>
<dbReference type="AlphaFoldDB" id="K9Z281"/>
<dbReference type="EMBL" id="CP003947">
    <property type="protein sequence ID" value="AFZ53306.1"/>
    <property type="molecule type" value="Genomic_DNA"/>
</dbReference>
<accession>K9Z281</accession>
<evidence type="ECO:0000313" key="2">
    <source>
        <dbReference type="Proteomes" id="UP000010480"/>
    </source>
</evidence>
<sequence>MKLKDFYKTFKSDLMTDKEFVIGYLEEGGVSLFISALRDVVIASQEHLNNQLFNDLLNNDNPEMSLIFEVLNLLGLTINLKVKCEI</sequence>
<dbReference type="eggNOG" id="COG3636">
    <property type="taxonomic scope" value="Bacteria"/>
</dbReference>
<reference evidence="2" key="1">
    <citation type="journal article" date="2013" name="Proc. Natl. Acad. Sci. U.S.A.">
        <title>Improving the coverage of the cyanobacterial phylum using diversity-driven genome sequencing.</title>
        <authorList>
            <person name="Shih P.M."/>
            <person name="Wu D."/>
            <person name="Latifi A."/>
            <person name="Axen S.D."/>
            <person name="Fewer D.P."/>
            <person name="Talla E."/>
            <person name="Calteau A."/>
            <person name="Cai F."/>
            <person name="Tandeau de Marsac N."/>
            <person name="Rippka R."/>
            <person name="Herdman M."/>
            <person name="Sivonen K."/>
            <person name="Coursin T."/>
            <person name="Laurent T."/>
            <person name="Goodwin L."/>
            <person name="Nolan M."/>
            <person name="Davenport K.W."/>
            <person name="Han C.S."/>
            <person name="Rubin E.M."/>
            <person name="Eisen J.A."/>
            <person name="Woyke T."/>
            <person name="Gugger M."/>
            <person name="Kerfeld C.A."/>
        </authorList>
    </citation>
    <scope>NUCLEOTIDE SEQUENCE [LARGE SCALE GENOMIC DNA]</scope>
    <source>
        <strain evidence="2">PCC 10605</strain>
    </source>
</reference>
<evidence type="ECO:0000313" key="1">
    <source>
        <dbReference type="EMBL" id="AFZ53306.1"/>
    </source>
</evidence>
<name>K9Z281_CYAAP</name>
<organism evidence="1 2">
    <name type="scientific">Cyanobacterium aponinum (strain PCC 10605)</name>
    <dbReference type="NCBI Taxonomy" id="755178"/>
    <lineage>
        <taxon>Bacteria</taxon>
        <taxon>Bacillati</taxon>
        <taxon>Cyanobacteriota</taxon>
        <taxon>Cyanophyceae</taxon>
        <taxon>Oscillatoriophycideae</taxon>
        <taxon>Chroococcales</taxon>
        <taxon>Geminocystaceae</taxon>
        <taxon>Cyanobacterium</taxon>
    </lineage>
</organism>
<dbReference type="RefSeq" id="WP_015219035.1">
    <property type="nucleotide sequence ID" value="NC_019776.1"/>
</dbReference>